<dbReference type="Proteomes" id="UP000282483">
    <property type="component" value="Chromosome"/>
</dbReference>
<keyword evidence="3" id="KW-1185">Reference proteome</keyword>
<dbReference type="KEGG" id="rvi:RVIR1_03500"/>
<gene>
    <name evidence="2" type="ORF">RVIR1_03500</name>
</gene>
<reference evidence="2 3" key="1">
    <citation type="submission" date="2017-03" db="EMBL/GenBank/DDBJ databases">
        <title>The genome sequence of Candidatus Rickettsiella viridis.</title>
        <authorList>
            <person name="Nikoh N."/>
            <person name="Tsuchida T."/>
            <person name="Yamaguchi K."/>
            <person name="Maeda T."/>
            <person name="Shigenobu S."/>
            <person name="Fukatsu T."/>
        </authorList>
    </citation>
    <scope>NUCLEOTIDE SEQUENCE [LARGE SCALE GENOMIC DNA]</scope>
    <source>
        <strain evidence="2 3">Ap-RA04</strain>
    </source>
</reference>
<proteinExistence type="predicted"/>
<evidence type="ECO:0000313" key="2">
    <source>
        <dbReference type="EMBL" id="BBB14869.1"/>
    </source>
</evidence>
<accession>A0A2Z5UTP2</accession>
<sequence length="46" mass="5368">MIHEDCEPSGKTAENSSAKSSKSKRAVLYRPFTQMRIFLKRIHLKF</sequence>
<organism evidence="2 3">
    <name type="scientific">Candidatus Rickettsiella viridis</name>
    <dbReference type="NCBI Taxonomy" id="676208"/>
    <lineage>
        <taxon>Bacteria</taxon>
        <taxon>Pseudomonadati</taxon>
        <taxon>Pseudomonadota</taxon>
        <taxon>Gammaproteobacteria</taxon>
        <taxon>Legionellales</taxon>
        <taxon>Coxiellaceae</taxon>
        <taxon>Rickettsiella</taxon>
    </lineage>
</organism>
<protein>
    <submittedName>
        <fullName evidence="2">Uncharacterized protein</fullName>
    </submittedName>
</protein>
<name>A0A2Z5UTP2_9COXI</name>
<evidence type="ECO:0000256" key="1">
    <source>
        <dbReference type="SAM" id="MobiDB-lite"/>
    </source>
</evidence>
<evidence type="ECO:0000313" key="3">
    <source>
        <dbReference type="Proteomes" id="UP000282483"/>
    </source>
</evidence>
<dbReference type="AlphaFoldDB" id="A0A2Z5UTP2"/>
<dbReference type="EMBL" id="AP018005">
    <property type="protein sequence ID" value="BBB14869.1"/>
    <property type="molecule type" value="Genomic_DNA"/>
</dbReference>
<feature type="region of interest" description="Disordered" evidence="1">
    <location>
        <begin position="1"/>
        <end position="24"/>
    </location>
</feature>